<keyword evidence="4" id="KW-1185">Reference proteome</keyword>
<organism evidence="3 4">
    <name type="scientific">Aureliella helgolandensis</name>
    <dbReference type="NCBI Taxonomy" id="2527968"/>
    <lineage>
        <taxon>Bacteria</taxon>
        <taxon>Pseudomonadati</taxon>
        <taxon>Planctomycetota</taxon>
        <taxon>Planctomycetia</taxon>
        <taxon>Pirellulales</taxon>
        <taxon>Pirellulaceae</taxon>
        <taxon>Aureliella</taxon>
    </lineage>
</organism>
<dbReference type="OrthoDB" id="252709at2"/>
<dbReference type="GO" id="GO:0016209">
    <property type="term" value="F:antioxidant activity"/>
    <property type="evidence" value="ECO:0007669"/>
    <property type="project" value="InterPro"/>
</dbReference>
<reference evidence="3 4" key="1">
    <citation type="submission" date="2019-02" db="EMBL/GenBank/DDBJ databases">
        <title>Deep-cultivation of Planctomycetes and their phenomic and genomic characterization uncovers novel biology.</title>
        <authorList>
            <person name="Wiegand S."/>
            <person name="Jogler M."/>
            <person name="Boedeker C."/>
            <person name="Pinto D."/>
            <person name="Vollmers J."/>
            <person name="Rivas-Marin E."/>
            <person name="Kohn T."/>
            <person name="Peeters S.H."/>
            <person name="Heuer A."/>
            <person name="Rast P."/>
            <person name="Oberbeckmann S."/>
            <person name="Bunk B."/>
            <person name="Jeske O."/>
            <person name="Meyerdierks A."/>
            <person name="Storesund J.E."/>
            <person name="Kallscheuer N."/>
            <person name="Luecker S."/>
            <person name="Lage O.M."/>
            <person name="Pohl T."/>
            <person name="Merkel B.J."/>
            <person name="Hornburger P."/>
            <person name="Mueller R.-W."/>
            <person name="Bruemmer F."/>
            <person name="Labrenz M."/>
            <person name="Spormann A.M."/>
            <person name="Op den Camp H."/>
            <person name="Overmann J."/>
            <person name="Amann R."/>
            <person name="Jetten M.S.M."/>
            <person name="Mascher T."/>
            <person name="Medema M.H."/>
            <person name="Devos D.P."/>
            <person name="Kaster A.-K."/>
            <person name="Ovreas L."/>
            <person name="Rohde M."/>
            <person name="Galperin M.Y."/>
            <person name="Jogler C."/>
        </authorList>
    </citation>
    <scope>NUCLEOTIDE SEQUENCE [LARGE SCALE GENOMIC DNA]</scope>
    <source>
        <strain evidence="3 4">Q31a</strain>
    </source>
</reference>
<sequence length="649" mass="70382" precursor="true">MHWQLKMDSVCGQGWLRKSLAGALACCAACASLHAAEPSDQLVKALSYAPAQPDVNYEKVSKEQLGECTIEELKRDDGKGFWITGPAGQPLRWFADTDGDNKIDRWSYYNAGVEVYREVDTDANRTADAYRWLSTEGMRWGVDKNEDGVVEEWSVISAEEVTAEVVRAVAAGDPARFARLLIADAEIASLGLGAEKEAALRKRVTEAGLEFTAWASGQKVVTPRSRWTNFGADKPGIVPAGTDGSTKDLVVYENTVALMDEGGEARQLLVGTMIQVGSAWRLVDLPEAVSDGSIVSGEGMFFSATFSPRGGRNAPEVTGGISKAMERLVPELQEIDEKLVSGSGNMEVLQAGRADVLEKLVSAATDGKERADWIRQFADTVSAAAQAGEYTGGVARLREFAAKLSADKASEEELAYVVYRTIAAAHNLEMQQPEADYEKLQGNYLDNLKAFVTKYPQSPDAADAMLQMALSAEFSGESKTAQEWYGKASKGFGSTLPGRKAAGALRRLELVGNRFGLEGKTLDQRNFSSSSYLGGPVVYHCWASWCEGCKAEMRALKELQAKYAKTKLKIVGINFDNSEADFARRTTFLQEGKFPWVHLVDEGGLDSDLAVGYGILTLPLNIVVDSSGKVVKTGVHWTELDGVIEGLVK</sequence>
<name>A0A518GEU2_9BACT</name>
<dbReference type="PROSITE" id="PS51352">
    <property type="entry name" value="THIOREDOXIN_2"/>
    <property type="match status" value="1"/>
</dbReference>
<accession>A0A518GEU2</accession>
<dbReference type="AlphaFoldDB" id="A0A518GEU2"/>
<feature type="chain" id="PRO_5021953523" evidence="1">
    <location>
        <begin position="36"/>
        <end position="649"/>
    </location>
</feature>
<dbReference type="KEGG" id="ahel:Q31a_54580"/>
<dbReference type="EMBL" id="CP036298">
    <property type="protein sequence ID" value="QDV27077.1"/>
    <property type="molecule type" value="Genomic_DNA"/>
</dbReference>
<dbReference type="Proteomes" id="UP000318017">
    <property type="component" value="Chromosome"/>
</dbReference>
<dbReference type="PANTHER" id="PTHR42852">
    <property type="entry name" value="THIOL:DISULFIDE INTERCHANGE PROTEIN DSBE"/>
    <property type="match status" value="1"/>
</dbReference>
<dbReference type="InterPro" id="IPR013766">
    <property type="entry name" value="Thioredoxin_domain"/>
</dbReference>
<dbReference type="GO" id="GO:0016491">
    <property type="term" value="F:oxidoreductase activity"/>
    <property type="evidence" value="ECO:0007669"/>
    <property type="project" value="InterPro"/>
</dbReference>
<dbReference type="Gene3D" id="3.40.30.10">
    <property type="entry name" value="Glutaredoxin"/>
    <property type="match status" value="1"/>
</dbReference>
<dbReference type="InterPro" id="IPR036249">
    <property type="entry name" value="Thioredoxin-like_sf"/>
</dbReference>
<dbReference type="Pfam" id="PF00578">
    <property type="entry name" value="AhpC-TSA"/>
    <property type="match status" value="1"/>
</dbReference>
<dbReference type="InterPro" id="IPR000866">
    <property type="entry name" value="AhpC/TSA"/>
</dbReference>
<proteinExistence type="predicted"/>
<dbReference type="SUPFAM" id="SSF52833">
    <property type="entry name" value="Thioredoxin-like"/>
    <property type="match status" value="1"/>
</dbReference>
<feature type="domain" description="Thioredoxin" evidence="2">
    <location>
        <begin position="459"/>
        <end position="649"/>
    </location>
</feature>
<protein>
    <submittedName>
        <fullName evidence="3">Thiol-disulfide oxidoreductase ResA</fullName>
    </submittedName>
</protein>
<evidence type="ECO:0000313" key="4">
    <source>
        <dbReference type="Proteomes" id="UP000318017"/>
    </source>
</evidence>
<dbReference type="CDD" id="cd02966">
    <property type="entry name" value="TlpA_like_family"/>
    <property type="match status" value="1"/>
</dbReference>
<keyword evidence="1" id="KW-0732">Signal</keyword>
<feature type="signal peptide" evidence="1">
    <location>
        <begin position="1"/>
        <end position="35"/>
    </location>
</feature>
<evidence type="ECO:0000259" key="2">
    <source>
        <dbReference type="PROSITE" id="PS51352"/>
    </source>
</evidence>
<evidence type="ECO:0000256" key="1">
    <source>
        <dbReference type="SAM" id="SignalP"/>
    </source>
</evidence>
<dbReference type="RefSeq" id="WP_145083908.1">
    <property type="nucleotide sequence ID" value="NZ_CP036298.1"/>
</dbReference>
<gene>
    <name evidence="3" type="primary">resA_10</name>
    <name evidence="3" type="ORF">Q31a_54580</name>
</gene>
<dbReference type="PANTHER" id="PTHR42852:SF13">
    <property type="entry name" value="PROTEIN DIPZ"/>
    <property type="match status" value="1"/>
</dbReference>
<evidence type="ECO:0000313" key="3">
    <source>
        <dbReference type="EMBL" id="QDV27077.1"/>
    </source>
</evidence>
<dbReference type="InterPro" id="IPR050553">
    <property type="entry name" value="Thioredoxin_ResA/DsbE_sf"/>
</dbReference>